<dbReference type="GO" id="GO:0016020">
    <property type="term" value="C:membrane"/>
    <property type="evidence" value="ECO:0007669"/>
    <property type="project" value="UniProtKB-SubCell"/>
</dbReference>
<feature type="compositionally biased region" description="Low complexity" evidence="6">
    <location>
        <begin position="428"/>
        <end position="440"/>
    </location>
</feature>
<feature type="compositionally biased region" description="Low complexity" evidence="6">
    <location>
        <begin position="733"/>
        <end position="742"/>
    </location>
</feature>
<keyword evidence="3 7" id="KW-1133">Transmembrane helix</keyword>
<keyword evidence="5" id="KW-0175">Coiled coil</keyword>
<feature type="transmembrane region" description="Helical" evidence="7">
    <location>
        <begin position="80"/>
        <end position="101"/>
    </location>
</feature>
<evidence type="ECO:0000256" key="1">
    <source>
        <dbReference type="ARBA" id="ARBA00004141"/>
    </source>
</evidence>
<reference evidence="9" key="2">
    <citation type="submission" date="2021-10" db="EMBL/GenBank/DDBJ databases">
        <title>Phylogenomics reveals ancestral predisposition of the termite-cultivated fungus Termitomyces towards a domesticated lifestyle.</title>
        <authorList>
            <person name="Auxier B."/>
            <person name="Grum-Grzhimaylo A."/>
            <person name="Cardenas M.E."/>
            <person name="Lodge J.D."/>
            <person name="Laessoe T."/>
            <person name="Pedersen O."/>
            <person name="Smith M.E."/>
            <person name="Kuyper T.W."/>
            <person name="Franco-Molano E.A."/>
            <person name="Baroni T.J."/>
            <person name="Aanen D.K."/>
        </authorList>
    </citation>
    <scope>NUCLEOTIDE SEQUENCE</scope>
    <source>
        <strain evidence="9">AP01</strain>
        <tissue evidence="9">Mycelium</tissue>
    </source>
</reference>
<evidence type="ECO:0000256" key="5">
    <source>
        <dbReference type="SAM" id="Coils"/>
    </source>
</evidence>
<keyword evidence="10" id="KW-1185">Reference proteome</keyword>
<keyword evidence="2 7" id="KW-0812">Transmembrane</keyword>
<feature type="compositionally biased region" description="Polar residues" evidence="6">
    <location>
        <begin position="723"/>
        <end position="732"/>
    </location>
</feature>
<evidence type="ECO:0000256" key="4">
    <source>
        <dbReference type="ARBA" id="ARBA00023136"/>
    </source>
</evidence>
<feature type="transmembrane region" description="Helical" evidence="7">
    <location>
        <begin position="243"/>
        <end position="268"/>
    </location>
</feature>
<dbReference type="SMART" id="SM01052">
    <property type="entry name" value="CAP_GLY"/>
    <property type="match status" value="1"/>
</dbReference>
<feature type="compositionally biased region" description="Basic and acidic residues" evidence="6">
    <location>
        <begin position="873"/>
        <end position="888"/>
    </location>
</feature>
<comment type="caution">
    <text evidence="9">The sequence shown here is derived from an EMBL/GenBank/DDBJ whole genome shotgun (WGS) entry which is preliminary data.</text>
</comment>
<dbReference type="PROSITE" id="PS00845">
    <property type="entry name" value="CAP_GLY_1"/>
    <property type="match status" value="1"/>
</dbReference>
<feature type="compositionally biased region" description="Polar residues" evidence="6">
    <location>
        <begin position="679"/>
        <end position="698"/>
    </location>
</feature>
<feature type="region of interest" description="Disordered" evidence="6">
    <location>
        <begin position="873"/>
        <end position="900"/>
    </location>
</feature>
<feature type="region of interest" description="Disordered" evidence="6">
    <location>
        <begin position="309"/>
        <end position="376"/>
    </location>
</feature>
<dbReference type="PROSITE" id="PS50245">
    <property type="entry name" value="CAP_GLY_2"/>
    <property type="match status" value="1"/>
</dbReference>
<feature type="region of interest" description="Disordered" evidence="6">
    <location>
        <begin position="660"/>
        <end position="753"/>
    </location>
</feature>
<organism evidence="9 10">
    <name type="scientific">Asterophora parasitica</name>
    <dbReference type="NCBI Taxonomy" id="117018"/>
    <lineage>
        <taxon>Eukaryota</taxon>
        <taxon>Fungi</taxon>
        <taxon>Dikarya</taxon>
        <taxon>Basidiomycota</taxon>
        <taxon>Agaricomycotina</taxon>
        <taxon>Agaricomycetes</taxon>
        <taxon>Agaricomycetidae</taxon>
        <taxon>Agaricales</taxon>
        <taxon>Tricholomatineae</taxon>
        <taxon>Lyophyllaceae</taxon>
        <taxon>Asterophora</taxon>
    </lineage>
</organism>
<evidence type="ECO:0000313" key="10">
    <source>
        <dbReference type="Proteomes" id="UP000775547"/>
    </source>
</evidence>
<evidence type="ECO:0000313" key="9">
    <source>
        <dbReference type="EMBL" id="KAG5643612.1"/>
    </source>
</evidence>
<gene>
    <name evidence="9" type="ORF">DXG03_000620</name>
</gene>
<comment type="subcellular location">
    <subcellularLocation>
        <location evidence="1">Membrane</location>
        <topology evidence="1">Multi-pass membrane protein</topology>
    </subcellularLocation>
</comment>
<feature type="region of interest" description="Disordered" evidence="6">
    <location>
        <begin position="1330"/>
        <end position="1351"/>
    </location>
</feature>
<evidence type="ECO:0000256" key="6">
    <source>
        <dbReference type="SAM" id="MobiDB-lite"/>
    </source>
</evidence>
<feature type="domain" description="CAP-Gly" evidence="8">
    <location>
        <begin position="491"/>
        <end position="536"/>
    </location>
</feature>
<name>A0A9P7GAF3_9AGAR</name>
<dbReference type="InterPro" id="IPR006603">
    <property type="entry name" value="PQ-loop_rpt"/>
</dbReference>
<dbReference type="EMBL" id="JABCKV010000104">
    <property type="protein sequence ID" value="KAG5643612.1"/>
    <property type="molecule type" value="Genomic_DNA"/>
</dbReference>
<feature type="compositionally biased region" description="Polar residues" evidence="6">
    <location>
        <begin position="594"/>
        <end position="613"/>
    </location>
</feature>
<dbReference type="Pfam" id="PF01302">
    <property type="entry name" value="CAP_GLY"/>
    <property type="match status" value="1"/>
</dbReference>
<dbReference type="SMART" id="SM00679">
    <property type="entry name" value="CTNS"/>
    <property type="match status" value="2"/>
</dbReference>
<feature type="compositionally biased region" description="Basic and acidic residues" evidence="6">
    <location>
        <begin position="1337"/>
        <end position="1351"/>
    </location>
</feature>
<reference evidence="9" key="1">
    <citation type="submission" date="2020-07" db="EMBL/GenBank/DDBJ databases">
        <authorList>
            <person name="Nieuwenhuis M."/>
            <person name="Van De Peppel L.J.J."/>
        </authorList>
    </citation>
    <scope>NUCLEOTIDE SEQUENCE</scope>
    <source>
        <strain evidence="9">AP01</strain>
        <tissue evidence="9">Mycelium</tissue>
    </source>
</reference>
<accession>A0A9P7GAF3</accession>
<dbReference type="PANTHER" id="PTHR16201:SF11">
    <property type="entry name" value="PQ-LOOP REPEAT-CONTAINING PROTEIN"/>
    <property type="match status" value="1"/>
</dbReference>
<dbReference type="OrthoDB" id="2130750at2759"/>
<evidence type="ECO:0000259" key="8">
    <source>
        <dbReference type="PROSITE" id="PS50245"/>
    </source>
</evidence>
<feature type="compositionally biased region" description="Low complexity" evidence="6">
    <location>
        <begin position="406"/>
        <end position="418"/>
    </location>
</feature>
<feature type="region of interest" description="Disordered" evidence="6">
    <location>
        <begin position="551"/>
        <end position="646"/>
    </location>
</feature>
<evidence type="ECO:0000256" key="3">
    <source>
        <dbReference type="ARBA" id="ARBA00022989"/>
    </source>
</evidence>
<protein>
    <recommendedName>
        <fullName evidence="8">CAP-Gly domain-containing protein</fullName>
    </recommendedName>
</protein>
<evidence type="ECO:0000256" key="7">
    <source>
        <dbReference type="SAM" id="Phobius"/>
    </source>
</evidence>
<feature type="transmembrane region" description="Helical" evidence="7">
    <location>
        <begin position="184"/>
        <end position="201"/>
    </location>
</feature>
<dbReference type="InterPro" id="IPR000938">
    <property type="entry name" value="CAP-Gly_domain"/>
</dbReference>
<feature type="compositionally biased region" description="Low complexity" evidence="6">
    <location>
        <begin position="568"/>
        <end position="593"/>
    </location>
</feature>
<feature type="transmembrane region" description="Helical" evidence="7">
    <location>
        <begin position="213"/>
        <end position="237"/>
    </location>
</feature>
<feature type="region of interest" description="Disordered" evidence="6">
    <location>
        <begin position="394"/>
        <end position="464"/>
    </location>
</feature>
<feature type="compositionally biased region" description="Polar residues" evidence="6">
    <location>
        <begin position="363"/>
        <end position="375"/>
    </location>
</feature>
<evidence type="ECO:0000256" key="2">
    <source>
        <dbReference type="ARBA" id="ARBA00022692"/>
    </source>
</evidence>
<proteinExistence type="predicted"/>
<keyword evidence="4 7" id="KW-0472">Membrane</keyword>
<dbReference type="SUPFAM" id="SSF74924">
    <property type="entry name" value="Cap-Gly domain"/>
    <property type="match status" value="1"/>
</dbReference>
<dbReference type="PANTHER" id="PTHR16201">
    <property type="entry name" value="SEVEN TRANSMEMBRANE PROTEIN 1-RELATED"/>
    <property type="match status" value="1"/>
</dbReference>
<dbReference type="InterPro" id="IPR036859">
    <property type="entry name" value="CAP-Gly_dom_sf"/>
</dbReference>
<dbReference type="Gene3D" id="2.30.30.190">
    <property type="entry name" value="CAP Gly-rich-like domain"/>
    <property type="match status" value="1"/>
</dbReference>
<feature type="region of interest" description="Disordered" evidence="6">
    <location>
        <begin position="1236"/>
        <end position="1263"/>
    </location>
</feature>
<sequence>MHPRYAIVNYVAVVLNFDTYHVQHLRIINKGSSEGFSPWFLLLGSTSSAAGFLNMVTMQWRIVKCCPAFTFSSCLEMTAGIVQVGLQWGLFTFILVLYMIYYPSHLKYAEIDVDTHDTRPPIHVKTPVKSDEWKLSIALTWVTALHLMLTSRRAFITFTTFFLLLTTPTSPSPNAPLPDQLAKWATFLGVTSALLAAIQYAPQLLHTYKAKLVGALSIPMMCIQSPGAVFMVLSIALRPGTNWTSWITFAVSGIMQGSLLVMCIVFTFRQQRLGIDEFGHAIASDPTTYTRLPSDGDVVDVRLATAVEEDPAPAESVGEQTPLLGTNKGLGSSAMSVTPGKPRQSGIPGPGRASGIPTPGRSRASSTVIQQQNAPQADVEYMSRAFADAIKANDPAQHRSSYTNGASLSPQSASISQSGRRSVAGRPSSVASTSSVASSAYPPRAKTPVSSVRPPSRHSDVFGKSTTRAFEVGDNVRIESLGYEGTLRFLGEIEGKIGLWAGVELSGGFAGKGKNNGTVNGVYYFSCPDNCGVFVAAPKLSPPTVGVGAIPRPPSVASSRGGRVTPALSGRMTPSGSSSISGSRMTSSSSSLSNGRITPSISGRVTPSFSSGRITPGVTPVARARRTLTKSTTSRPPEVPVPVEKFTAGSRASKYMSMTAKQLSSRDAATGSPRHLESPTRSQSSPSHYARSTSTASPTRAPGSPFATPKPGLTGRAGGLPTPNKNRPSVSTPRARIPSAIAMPPPASPMSRSVSMSEYSDAINGVESDVRGPLFKSVSARSDSVASTRSVGADDRALIEQLQSRIDALEYDNGRLRALPPPAAPAAPVEAEADAAAVDTDHAAHAAQLQAAEQERDDAVSKIATLEAALAASKDELEGERTRSKSLEEENQQAVSALEDQTRHSEIKLTELKVKLDSQLNLATDVQGKVDAQVTTIQEKEALITAKDGMITSLESKLAAVSAELQDEKEELGLQIDELRSAGQETIALYEERINAADSQRYDLEQRILTLETRLQAAQNASAAPPTSGGGSSAAEIDNETLREQVLHLQRKISTLEDTLEDAQATAERDEAAMRERMKRLKEKEDAMRKELGDGRKEVDRVLKSEANARGRVEEIEEALRESTVALENARAEVEGLRAELANLDGLVANSTGGDLSSRVAEAAQRAVNDKARYTEEIAQLQESLERARGQSSGTGSDAQISSLRQENTLLQDKLDDQAMKLEALLHSLDETSKELESLKKKNNRDATINGLQPMPASPSSKHDISAAREEITGLKHIVQELQKETLASAQRIKMLESENQLLSSEANQLRQEVQILEENLDKSLDQEEIAASSLHDSPRKMREQQSRLEVEQEQLRKKLVDAEMKSARTIHDLNKEISELEALVESKIYREDELEQEVERLREKVARQSKKAAKSSTDTIDSRNPVASSVCEICEREGHDIFSCDVLNKEGPARLRSVEDLYCEDCESHGHSAADCPHSLDVF</sequence>
<dbReference type="Gene3D" id="4.10.60.10">
    <property type="entry name" value="Zinc finger, CCHC-type"/>
    <property type="match status" value="1"/>
</dbReference>
<feature type="coiled-coil region" evidence="5">
    <location>
        <begin position="951"/>
        <end position="1191"/>
    </location>
</feature>
<feature type="transmembrane region" description="Helical" evidence="7">
    <location>
        <begin position="39"/>
        <end position="60"/>
    </location>
</feature>
<dbReference type="Pfam" id="PF04193">
    <property type="entry name" value="PQ-loop"/>
    <property type="match status" value="1"/>
</dbReference>
<dbReference type="Proteomes" id="UP000775547">
    <property type="component" value="Unassembled WGS sequence"/>
</dbReference>
<dbReference type="InterPro" id="IPR051415">
    <property type="entry name" value="LAAT-1"/>
</dbReference>
<dbReference type="Gene3D" id="1.20.1280.290">
    <property type="match status" value="1"/>
</dbReference>